<dbReference type="Proteomes" id="UP000267029">
    <property type="component" value="Unassembled WGS sequence"/>
</dbReference>
<feature type="compositionally biased region" description="Polar residues" evidence="1">
    <location>
        <begin position="100"/>
        <end position="111"/>
    </location>
</feature>
<sequence length="145" mass="15738">MASGDQQMYPCIGEDDHGYFEASSSDEEESSRCWPPPGRRKRHPAGSGLTYIPPFRTQYSLPVHQPGESTTKEVSAAPSEASITFAEPPRSDPVPIPSAPRSSAATSGFCSPQSLTSFAETEPLGAYLMWRFLSEEDEPPVSRGD</sequence>
<dbReference type="EMBL" id="UXSR01000378">
    <property type="protein sequence ID" value="VDD76363.1"/>
    <property type="molecule type" value="Genomic_DNA"/>
</dbReference>
<gene>
    <name evidence="2" type="ORF">MCOS_LOCUS2366</name>
</gene>
<dbReference type="WBParaSite" id="MCU_008471-RA">
    <property type="protein sequence ID" value="MCU_008471-RA"/>
    <property type="gene ID" value="MCU_008471"/>
</dbReference>
<keyword evidence="3" id="KW-1185">Reference proteome</keyword>
<name>A0A0R3U6G7_MESCO</name>
<dbReference type="AlphaFoldDB" id="A0A0R3U6G7"/>
<proteinExistence type="predicted"/>
<evidence type="ECO:0000313" key="2">
    <source>
        <dbReference type="EMBL" id="VDD76363.1"/>
    </source>
</evidence>
<evidence type="ECO:0000313" key="3">
    <source>
        <dbReference type="Proteomes" id="UP000267029"/>
    </source>
</evidence>
<protein>
    <submittedName>
        <fullName evidence="2 4">Uncharacterized protein</fullName>
    </submittedName>
</protein>
<reference evidence="2 3" key="1">
    <citation type="submission" date="2018-10" db="EMBL/GenBank/DDBJ databases">
        <authorList>
            <consortium name="Pathogen Informatics"/>
        </authorList>
    </citation>
    <scope>NUCLEOTIDE SEQUENCE [LARGE SCALE GENOMIC DNA]</scope>
</reference>
<feature type="region of interest" description="Disordered" evidence="1">
    <location>
        <begin position="1"/>
        <end position="111"/>
    </location>
</feature>
<reference evidence="4" key="2">
    <citation type="submission" date="2019-11" db="UniProtKB">
        <authorList>
            <consortium name="WormBaseParasite"/>
        </authorList>
    </citation>
    <scope>IDENTIFICATION</scope>
</reference>
<accession>A0A0R3U6G7</accession>
<evidence type="ECO:0000313" key="4">
    <source>
        <dbReference type="WBParaSite" id="MCU_008471-RA"/>
    </source>
</evidence>
<evidence type="ECO:0000256" key="1">
    <source>
        <dbReference type="SAM" id="MobiDB-lite"/>
    </source>
</evidence>
<organism evidence="2 3">
    <name type="scientific">Mesocestoides corti</name>
    <name type="common">Flatworm</name>
    <dbReference type="NCBI Taxonomy" id="53468"/>
    <lineage>
        <taxon>Eukaryota</taxon>
        <taxon>Metazoa</taxon>
        <taxon>Spiralia</taxon>
        <taxon>Lophotrochozoa</taxon>
        <taxon>Platyhelminthes</taxon>
        <taxon>Cestoda</taxon>
        <taxon>Eucestoda</taxon>
        <taxon>Cyclophyllidea</taxon>
        <taxon>Mesocestoididae</taxon>
        <taxon>Mesocestoides</taxon>
    </lineage>
</organism>